<dbReference type="EMBL" id="CP039291">
    <property type="protein sequence ID" value="QCB93738.1"/>
    <property type="molecule type" value="Genomic_DNA"/>
</dbReference>
<dbReference type="RefSeq" id="WP_135975123.1">
    <property type="nucleotide sequence ID" value="NZ_CP039291.1"/>
</dbReference>
<dbReference type="OrthoDB" id="5190473at2"/>
<accession>A0A4P7SJ78</accession>
<gene>
    <name evidence="1" type="ORF">E5225_09370</name>
</gene>
<dbReference type="InterPro" id="IPR014710">
    <property type="entry name" value="RmlC-like_jellyroll"/>
</dbReference>
<keyword evidence="2" id="KW-1185">Reference proteome</keyword>
<evidence type="ECO:0000313" key="2">
    <source>
        <dbReference type="Proteomes" id="UP000296469"/>
    </source>
</evidence>
<proteinExistence type="predicted"/>
<dbReference type="Gene3D" id="2.60.120.10">
    <property type="entry name" value="Jelly Rolls"/>
    <property type="match status" value="1"/>
</dbReference>
<dbReference type="Proteomes" id="UP000296469">
    <property type="component" value="Chromosome"/>
</dbReference>
<dbReference type="KEGG" id="celz:E5225_09370"/>
<dbReference type="AlphaFoldDB" id="A0A4P7SJ78"/>
<reference evidence="1 2" key="1">
    <citation type="submission" date="2019-04" db="EMBL/GenBank/DDBJ databases">
        <title>Isolation and identification of Cellulomonas shaoxiangyii sp. Nov. isolated from feces of the Tibetan antelopes (Pantholops hodgsonii) in the Qinghai-Tibet plateau of China.</title>
        <authorList>
            <person name="Tian Z."/>
        </authorList>
    </citation>
    <scope>NUCLEOTIDE SEQUENCE [LARGE SCALE GENOMIC DNA]</scope>
    <source>
        <strain evidence="1 2">Z28</strain>
    </source>
</reference>
<evidence type="ECO:0000313" key="1">
    <source>
        <dbReference type="EMBL" id="QCB93738.1"/>
    </source>
</evidence>
<sequence>MPDLDALVTTHLDLARADAHGRSAELVVHDGELRQTVIALTAGSELGEHASPPAASLQTLRGRVRVHVGDEVQQEVGAGELWALTHERHSVLALEDSVVLLTTVTSVARHPHG</sequence>
<dbReference type="SUPFAM" id="SSF51182">
    <property type="entry name" value="RmlC-like cupins"/>
    <property type="match status" value="1"/>
</dbReference>
<name>A0A4P7SJ78_9CELL</name>
<dbReference type="InterPro" id="IPR011051">
    <property type="entry name" value="RmlC_Cupin_sf"/>
</dbReference>
<protein>
    <submittedName>
        <fullName evidence="1">Cupin</fullName>
    </submittedName>
</protein>
<organism evidence="1 2">
    <name type="scientific">Cellulomonas shaoxiangyii</name>
    <dbReference type="NCBI Taxonomy" id="2566013"/>
    <lineage>
        <taxon>Bacteria</taxon>
        <taxon>Bacillati</taxon>
        <taxon>Actinomycetota</taxon>
        <taxon>Actinomycetes</taxon>
        <taxon>Micrococcales</taxon>
        <taxon>Cellulomonadaceae</taxon>
        <taxon>Cellulomonas</taxon>
    </lineage>
</organism>